<feature type="compositionally biased region" description="Basic residues" evidence="1">
    <location>
        <begin position="20"/>
        <end position="33"/>
    </location>
</feature>
<accession>A0A8H7ZU89</accession>
<dbReference type="AlphaFoldDB" id="A0A8H7ZU89"/>
<evidence type="ECO:0000256" key="1">
    <source>
        <dbReference type="SAM" id="MobiDB-lite"/>
    </source>
</evidence>
<keyword evidence="3" id="KW-1185">Reference proteome</keyword>
<evidence type="ECO:0000313" key="3">
    <source>
        <dbReference type="Proteomes" id="UP000673691"/>
    </source>
</evidence>
<proteinExistence type="predicted"/>
<comment type="caution">
    <text evidence="2">The sequence shown here is derived from an EMBL/GenBank/DDBJ whole genome shotgun (WGS) entry which is preliminary data.</text>
</comment>
<gene>
    <name evidence="2" type="ORF">BJ554DRAFT_95</name>
</gene>
<feature type="region of interest" description="Disordered" evidence="1">
    <location>
        <begin position="1"/>
        <end position="75"/>
    </location>
</feature>
<sequence length="114" mass="12638">MFMVEAGTKWLSPAKTSGRMSKRWSSAHHPKKKINSDSFGRSRGSPQPPPPLSLLSSLPVIPEGGTSFRTKGRRGIGPEFFNEKSLAPHLLSFAQTVNPKLRQLLYAQKRAVRP</sequence>
<evidence type="ECO:0000313" key="2">
    <source>
        <dbReference type="EMBL" id="KAG5459496.1"/>
    </source>
</evidence>
<name>A0A8H7ZU89_9FUNG</name>
<reference evidence="2 3" key="1">
    <citation type="journal article" name="Sci. Rep.">
        <title>Genome-scale phylogenetic analyses confirm Olpidium as the closest living zoosporic fungus to the non-flagellated, terrestrial fungi.</title>
        <authorList>
            <person name="Chang Y."/>
            <person name="Rochon D."/>
            <person name="Sekimoto S."/>
            <person name="Wang Y."/>
            <person name="Chovatia M."/>
            <person name="Sandor L."/>
            <person name="Salamov A."/>
            <person name="Grigoriev I.V."/>
            <person name="Stajich J.E."/>
            <person name="Spatafora J.W."/>
        </authorList>
    </citation>
    <scope>NUCLEOTIDE SEQUENCE [LARGE SCALE GENOMIC DNA]</scope>
    <source>
        <strain evidence="2">S191</strain>
    </source>
</reference>
<dbReference type="Proteomes" id="UP000673691">
    <property type="component" value="Unassembled WGS sequence"/>
</dbReference>
<organism evidence="2 3">
    <name type="scientific">Olpidium bornovanus</name>
    <dbReference type="NCBI Taxonomy" id="278681"/>
    <lineage>
        <taxon>Eukaryota</taxon>
        <taxon>Fungi</taxon>
        <taxon>Fungi incertae sedis</taxon>
        <taxon>Olpidiomycota</taxon>
        <taxon>Olpidiomycotina</taxon>
        <taxon>Olpidiomycetes</taxon>
        <taxon>Olpidiales</taxon>
        <taxon>Olpidiaceae</taxon>
        <taxon>Olpidium</taxon>
    </lineage>
</organism>
<dbReference type="EMBL" id="JAEFCI010006744">
    <property type="protein sequence ID" value="KAG5459496.1"/>
    <property type="molecule type" value="Genomic_DNA"/>
</dbReference>
<protein>
    <submittedName>
        <fullName evidence="2">Uncharacterized protein</fullName>
    </submittedName>
</protein>